<protein>
    <recommendedName>
        <fullName evidence="3">non-specific serine/threonine protein kinase</fullName>
        <ecNumber evidence="3">2.7.11.1</ecNumber>
    </recommendedName>
</protein>
<dbReference type="Gene3D" id="3.30.200.20">
    <property type="entry name" value="Phosphorylase Kinase, domain 1"/>
    <property type="match status" value="1"/>
</dbReference>
<dbReference type="GO" id="GO:0005694">
    <property type="term" value="C:chromosome"/>
    <property type="evidence" value="ECO:0007669"/>
    <property type="project" value="UniProtKB-SubCell"/>
</dbReference>
<comment type="catalytic activity">
    <reaction evidence="12">
        <text>L-seryl-[protein] + ATP = O-phospho-L-seryl-[protein] + ADP + H(+)</text>
        <dbReference type="Rhea" id="RHEA:17989"/>
        <dbReference type="Rhea" id="RHEA-COMP:9863"/>
        <dbReference type="Rhea" id="RHEA-COMP:11604"/>
        <dbReference type="ChEBI" id="CHEBI:15378"/>
        <dbReference type="ChEBI" id="CHEBI:29999"/>
        <dbReference type="ChEBI" id="CHEBI:30616"/>
        <dbReference type="ChEBI" id="CHEBI:83421"/>
        <dbReference type="ChEBI" id="CHEBI:456216"/>
        <dbReference type="EC" id="2.7.11.1"/>
    </reaction>
</comment>
<gene>
    <name evidence="15" type="primary">LOC117135596</name>
</gene>
<name>A0A6P8J8X0_DROMA</name>
<dbReference type="CTD" id="83903"/>
<dbReference type="SUPFAM" id="SSF56112">
    <property type="entry name" value="Protein kinase-like (PK-like)"/>
    <property type="match status" value="1"/>
</dbReference>
<dbReference type="EC" id="2.7.11.1" evidence="3"/>
<dbReference type="SMART" id="SM01331">
    <property type="entry name" value="DUF3635"/>
    <property type="match status" value="1"/>
</dbReference>
<evidence type="ECO:0000259" key="13">
    <source>
        <dbReference type="SMART" id="SM01331"/>
    </source>
</evidence>
<accession>A0A6P8J8X0</accession>
<dbReference type="GO" id="GO:0005524">
    <property type="term" value="F:ATP binding"/>
    <property type="evidence" value="ECO:0007669"/>
    <property type="project" value="UniProtKB-KW"/>
</dbReference>
<keyword evidence="10" id="KW-0067">ATP-binding</keyword>
<evidence type="ECO:0000313" key="15">
    <source>
        <dbReference type="RefSeq" id="XP_033151825.1"/>
    </source>
</evidence>
<dbReference type="GO" id="GO:0005737">
    <property type="term" value="C:cytoplasm"/>
    <property type="evidence" value="ECO:0007669"/>
    <property type="project" value="UniProtKB-SubCell"/>
</dbReference>
<dbReference type="InterPro" id="IPR024604">
    <property type="entry name" value="GSG2_C"/>
</dbReference>
<dbReference type="InterPro" id="IPR011009">
    <property type="entry name" value="Kinase-like_dom_sf"/>
</dbReference>
<comment type="catalytic activity">
    <reaction evidence="11">
        <text>L-threonyl-[protein] + ATP = O-phospho-L-threonyl-[protein] + ADP + H(+)</text>
        <dbReference type="Rhea" id="RHEA:46608"/>
        <dbReference type="Rhea" id="RHEA-COMP:11060"/>
        <dbReference type="Rhea" id="RHEA-COMP:11605"/>
        <dbReference type="ChEBI" id="CHEBI:15378"/>
        <dbReference type="ChEBI" id="CHEBI:30013"/>
        <dbReference type="ChEBI" id="CHEBI:30616"/>
        <dbReference type="ChEBI" id="CHEBI:61977"/>
        <dbReference type="ChEBI" id="CHEBI:456216"/>
        <dbReference type="EC" id="2.7.11.1"/>
    </reaction>
</comment>
<evidence type="ECO:0000256" key="2">
    <source>
        <dbReference type="ARBA" id="ARBA00004496"/>
    </source>
</evidence>
<evidence type="ECO:0000256" key="4">
    <source>
        <dbReference type="ARBA" id="ARBA00022454"/>
    </source>
</evidence>
<evidence type="ECO:0000256" key="10">
    <source>
        <dbReference type="ARBA" id="ARBA00022840"/>
    </source>
</evidence>
<dbReference type="GeneID" id="117135596"/>
<dbReference type="Gene3D" id="1.10.510.10">
    <property type="entry name" value="Transferase(Phosphotransferase) domain 1"/>
    <property type="match status" value="1"/>
</dbReference>
<sequence>MLSSIKTKMDFLEEGRWKDPFDELLDSRTKLNKMNIVKQNIIPLEGSTVINGEKQKTFSQILPEIIITNKMCSLRTSKTNSTNGFVSIRKVSLVKGRYPPHFINLWEKYDNEKGSENDHPELFGDNQLFAVLELKFAGSDMANFKFLNSEQSYYALKQIILALAVGEEEYQFEHRDLHLGNILIEYTNKKHVICTFKNSKLTVLSKGVNVTIIDYTLSRITINDCCYFNDLSRDEELFQATGDYQYDVYRMMRNEVKNNWSSFSPKTNIIWLSYVIVKVLDSVKYKSINTKVHRMYINKIKELQNIIMTFESASQCANYLFNLN</sequence>
<keyword evidence="4" id="KW-0158">Chromosome</keyword>
<evidence type="ECO:0000256" key="12">
    <source>
        <dbReference type="ARBA" id="ARBA00048679"/>
    </source>
</evidence>
<feature type="domain" description="Serine/threonine-protein kinase haspin C-terminal" evidence="13">
    <location>
        <begin position="235"/>
        <end position="321"/>
    </location>
</feature>
<keyword evidence="7" id="KW-0808">Transferase</keyword>
<organism evidence="14 15">
    <name type="scientific">Drosophila mauritiana</name>
    <name type="common">Fruit fly</name>
    <dbReference type="NCBI Taxonomy" id="7226"/>
    <lineage>
        <taxon>Eukaryota</taxon>
        <taxon>Metazoa</taxon>
        <taxon>Ecdysozoa</taxon>
        <taxon>Arthropoda</taxon>
        <taxon>Hexapoda</taxon>
        <taxon>Insecta</taxon>
        <taxon>Pterygota</taxon>
        <taxon>Neoptera</taxon>
        <taxon>Endopterygota</taxon>
        <taxon>Diptera</taxon>
        <taxon>Brachycera</taxon>
        <taxon>Muscomorpha</taxon>
        <taxon>Ephydroidea</taxon>
        <taxon>Drosophilidae</taxon>
        <taxon>Drosophila</taxon>
        <taxon>Sophophora</taxon>
    </lineage>
</organism>
<keyword evidence="6" id="KW-0723">Serine/threonine-protein kinase</keyword>
<evidence type="ECO:0000256" key="3">
    <source>
        <dbReference type="ARBA" id="ARBA00012513"/>
    </source>
</evidence>
<evidence type="ECO:0000256" key="8">
    <source>
        <dbReference type="ARBA" id="ARBA00022741"/>
    </source>
</evidence>
<dbReference type="Proteomes" id="UP000515162">
    <property type="component" value="Chromosome 2R"/>
</dbReference>
<comment type="subcellular location">
    <subcellularLocation>
        <location evidence="1">Chromosome</location>
    </subcellularLocation>
    <subcellularLocation>
        <location evidence="2">Cytoplasm</location>
    </subcellularLocation>
</comment>
<dbReference type="Pfam" id="PF12330">
    <property type="entry name" value="Haspin_kinase"/>
    <property type="match status" value="1"/>
</dbReference>
<dbReference type="FunFam" id="1.10.510.10:FF:000401">
    <property type="entry name" value="serine/threonine-protein kinase haspin"/>
    <property type="match status" value="1"/>
</dbReference>
<keyword evidence="5" id="KW-0963">Cytoplasm</keyword>
<evidence type="ECO:0000256" key="5">
    <source>
        <dbReference type="ARBA" id="ARBA00022490"/>
    </source>
</evidence>
<dbReference type="GO" id="GO:0005634">
    <property type="term" value="C:nucleus"/>
    <property type="evidence" value="ECO:0007669"/>
    <property type="project" value="TreeGrafter"/>
</dbReference>
<keyword evidence="9 15" id="KW-0418">Kinase</keyword>
<evidence type="ECO:0000256" key="1">
    <source>
        <dbReference type="ARBA" id="ARBA00004286"/>
    </source>
</evidence>
<dbReference type="GO" id="GO:0072354">
    <property type="term" value="F:histone H3T3 kinase activity"/>
    <property type="evidence" value="ECO:0007669"/>
    <property type="project" value="TreeGrafter"/>
</dbReference>
<keyword evidence="8" id="KW-0547">Nucleotide-binding</keyword>
<dbReference type="AlphaFoldDB" id="A0A6P8J8X0"/>
<evidence type="ECO:0000256" key="6">
    <source>
        <dbReference type="ARBA" id="ARBA00022527"/>
    </source>
</evidence>
<dbReference type="GO" id="GO:0035556">
    <property type="term" value="P:intracellular signal transduction"/>
    <property type="evidence" value="ECO:0007669"/>
    <property type="project" value="TreeGrafter"/>
</dbReference>
<dbReference type="PANTHER" id="PTHR24419:SF18">
    <property type="entry name" value="SERINE_THREONINE-PROTEIN KINASE HASPIN"/>
    <property type="match status" value="1"/>
</dbReference>
<keyword evidence="14" id="KW-1185">Reference proteome</keyword>
<dbReference type="RefSeq" id="XP_033151825.1">
    <property type="nucleotide sequence ID" value="XM_033295934.1"/>
</dbReference>
<reference evidence="15" key="1">
    <citation type="submission" date="2025-08" db="UniProtKB">
        <authorList>
            <consortium name="RefSeq"/>
        </authorList>
    </citation>
    <scope>IDENTIFICATION</scope>
    <source>
        <strain evidence="15">Mau12</strain>
        <tissue evidence="15">Whole Body</tissue>
    </source>
</reference>
<evidence type="ECO:0000256" key="7">
    <source>
        <dbReference type="ARBA" id="ARBA00022679"/>
    </source>
</evidence>
<evidence type="ECO:0000256" key="11">
    <source>
        <dbReference type="ARBA" id="ARBA00047899"/>
    </source>
</evidence>
<proteinExistence type="predicted"/>
<evidence type="ECO:0000313" key="14">
    <source>
        <dbReference type="Proteomes" id="UP000515162"/>
    </source>
</evidence>
<dbReference type="GO" id="GO:0000278">
    <property type="term" value="P:mitotic cell cycle"/>
    <property type="evidence" value="ECO:0007669"/>
    <property type="project" value="TreeGrafter"/>
</dbReference>
<evidence type="ECO:0000256" key="9">
    <source>
        <dbReference type="ARBA" id="ARBA00022777"/>
    </source>
</evidence>
<dbReference type="PANTHER" id="PTHR24419">
    <property type="entry name" value="INTERLEUKIN-1 RECEPTOR-ASSOCIATED KINASE"/>
    <property type="match status" value="1"/>
</dbReference>